<evidence type="ECO:0000313" key="3">
    <source>
        <dbReference type="EMBL" id="SEA33573.1"/>
    </source>
</evidence>
<dbReference type="Gene3D" id="3.40.190.10">
    <property type="entry name" value="Periplasmic binding protein-like II"/>
    <property type="match status" value="1"/>
</dbReference>
<dbReference type="PROSITE" id="PS51257">
    <property type="entry name" value="PROKAR_LIPOPROTEIN"/>
    <property type="match status" value="1"/>
</dbReference>
<feature type="domain" description="Solute-binding protein family 5" evidence="2">
    <location>
        <begin position="89"/>
        <end position="455"/>
    </location>
</feature>
<dbReference type="InterPro" id="IPR030678">
    <property type="entry name" value="Peptide/Ni-bd"/>
</dbReference>
<gene>
    <name evidence="3" type="ORF">SAMN02910418_01401</name>
</gene>
<dbReference type="Gene3D" id="3.10.105.10">
    <property type="entry name" value="Dipeptide-binding Protein, Domain 3"/>
    <property type="match status" value="1"/>
</dbReference>
<evidence type="ECO:0000313" key="4">
    <source>
        <dbReference type="Proteomes" id="UP000199288"/>
    </source>
</evidence>
<dbReference type="GO" id="GO:1904680">
    <property type="term" value="F:peptide transmembrane transporter activity"/>
    <property type="evidence" value="ECO:0007669"/>
    <property type="project" value="TreeGrafter"/>
</dbReference>
<proteinExistence type="predicted"/>
<feature type="signal peptide" evidence="1">
    <location>
        <begin position="1"/>
        <end position="30"/>
    </location>
</feature>
<reference evidence="4" key="1">
    <citation type="submission" date="2016-10" db="EMBL/GenBank/DDBJ databases">
        <authorList>
            <person name="Varghese N."/>
            <person name="Submissions S."/>
        </authorList>
    </citation>
    <scope>NUCLEOTIDE SEQUENCE [LARGE SCALE GENOMIC DNA]</scope>
    <source>
        <strain evidence="4">KPR-1</strain>
    </source>
</reference>
<dbReference type="SUPFAM" id="SSF53850">
    <property type="entry name" value="Periplasmic binding protein-like II"/>
    <property type="match status" value="1"/>
</dbReference>
<dbReference type="InterPro" id="IPR000914">
    <property type="entry name" value="SBP_5_dom"/>
</dbReference>
<dbReference type="PIRSF" id="PIRSF002741">
    <property type="entry name" value="MppA"/>
    <property type="match status" value="1"/>
</dbReference>
<feature type="chain" id="PRO_5011456553" evidence="1">
    <location>
        <begin position="31"/>
        <end position="562"/>
    </location>
</feature>
<dbReference type="Pfam" id="PF00496">
    <property type="entry name" value="SBP_bac_5"/>
    <property type="match status" value="1"/>
</dbReference>
<dbReference type="Gene3D" id="3.90.76.10">
    <property type="entry name" value="Dipeptide-binding Protein, Domain 1"/>
    <property type="match status" value="1"/>
</dbReference>
<dbReference type="RefSeq" id="WP_092564114.1">
    <property type="nucleotide sequence ID" value="NZ_FNQV01000007.1"/>
</dbReference>
<dbReference type="AlphaFoldDB" id="A0A1H4ABS6"/>
<dbReference type="GO" id="GO:0043190">
    <property type="term" value="C:ATP-binding cassette (ABC) transporter complex"/>
    <property type="evidence" value="ECO:0007669"/>
    <property type="project" value="InterPro"/>
</dbReference>
<evidence type="ECO:0000259" key="2">
    <source>
        <dbReference type="Pfam" id="PF00496"/>
    </source>
</evidence>
<dbReference type="GO" id="GO:0042597">
    <property type="term" value="C:periplasmic space"/>
    <property type="evidence" value="ECO:0007669"/>
    <property type="project" value="UniProtKB-ARBA"/>
</dbReference>
<dbReference type="PANTHER" id="PTHR30290">
    <property type="entry name" value="PERIPLASMIC BINDING COMPONENT OF ABC TRANSPORTER"/>
    <property type="match status" value="1"/>
</dbReference>
<dbReference type="CDD" id="cd08509">
    <property type="entry name" value="PBP2_TmCBP_oligosaccharides_like"/>
    <property type="match status" value="1"/>
</dbReference>
<organism evidence="3 4">
    <name type="scientific">Bowdeniella nasicola</name>
    <dbReference type="NCBI Taxonomy" id="208480"/>
    <lineage>
        <taxon>Bacteria</taxon>
        <taxon>Bacillati</taxon>
        <taxon>Actinomycetota</taxon>
        <taxon>Actinomycetes</taxon>
        <taxon>Actinomycetales</taxon>
        <taxon>Actinomycetaceae</taxon>
        <taxon>Bowdeniella</taxon>
    </lineage>
</organism>
<protein>
    <submittedName>
        <fullName evidence="3">Peptide/nickel transport system substrate-binding protein</fullName>
    </submittedName>
</protein>
<accession>A0A1H4ABS6</accession>
<dbReference type="GO" id="GO:0015833">
    <property type="term" value="P:peptide transport"/>
    <property type="evidence" value="ECO:0007669"/>
    <property type="project" value="TreeGrafter"/>
</dbReference>
<dbReference type="InterPro" id="IPR039424">
    <property type="entry name" value="SBP_5"/>
</dbReference>
<keyword evidence="4" id="KW-1185">Reference proteome</keyword>
<dbReference type="Proteomes" id="UP000199288">
    <property type="component" value="Unassembled WGS sequence"/>
</dbReference>
<keyword evidence="1" id="KW-0732">Signal</keyword>
<sequence length="562" mass="61279">MFSTKRWKSILPAMLLAGSMALLGACSSDAGNDKGSGGDKTDGPALVVFSGSQTPLVNNFNPYSPTLLPGTLGSIYEPLFYYNKAADSEPVPLLAESVEWAEDGMYLDIKMREGVKWNDGKPLTADDVIFSFTNEGVQTDYVEKAEKVDESTVRLVFNTPSYTNEYSLLGATYIVPKHVFGELDDLVTFANDDKPVGTGPFMLETFTDASYTVKKNPEYWDPERPGINTIQYLGIDGNSSAESLLKSGQLDYTTMFIPDPNSLTANDRLGYLLSSSPNMIAIIPCASEQMGCTGIQTGKDVRKAFTKAIDRKEVNEKAYYGTASLASSTFTKPERDEKWVADGMEKVLPEAADVAGAKKILEDAGYVAGSDGIYAKDGERVSFDLVSVEGWSDANAAVDLIVAQAKEAGIEVKADTVTLDQYTEMRQTGKFQMVYSALTGTPIADPYTMYRNNFTTSFTTPVGTSLEPNQTNFARYSNEKLDKAVADAAQTNEDGPKAAAYAVIQEQIAEDMPYIPMFHGGSQTFFNQADFDGWPTEDDLYAFPASWDGISAGYVLSKLTYR</sequence>
<dbReference type="OrthoDB" id="7888869at2"/>
<dbReference type="EMBL" id="FNQV01000007">
    <property type="protein sequence ID" value="SEA33573.1"/>
    <property type="molecule type" value="Genomic_DNA"/>
</dbReference>
<evidence type="ECO:0000256" key="1">
    <source>
        <dbReference type="SAM" id="SignalP"/>
    </source>
</evidence>
<name>A0A1H4ABS6_9ACTO</name>